<organism evidence="9 10">
    <name type="scientific">Sporosarcina quadrami</name>
    <dbReference type="NCBI Taxonomy" id="2762234"/>
    <lineage>
        <taxon>Bacteria</taxon>
        <taxon>Bacillati</taxon>
        <taxon>Bacillota</taxon>
        <taxon>Bacilli</taxon>
        <taxon>Bacillales</taxon>
        <taxon>Caryophanaceae</taxon>
        <taxon>Sporosarcina</taxon>
    </lineage>
</organism>
<dbReference type="InterPro" id="IPR001405">
    <property type="entry name" value="UPF0758"/>
</dbReference>
<dbReference type="Gene3D" id="1.10.150.20">
    <property type="entry name" value="5' to 3' exonuclease, C-terminal subdomain"/>
    <property type="match status" value="1"/>
</dbReference>
<dbReference type="CDD" id="cd08071">
    <property type="entry name" value="MPN_DUF2466"/>
    <property type="match status" value="1"/>
</dbReference>
<dbReference type="PANTHER" id="PTHR30471:SF3">
    <property type="entry name" value="UPF0758 PROTEIN YEES-RELATED"/>
    <property type="match status" value="1"/>
</dbReference>
<dbReference type="RefSeq" id="WP_191692682.1">
    <property type="nucleotide sequence ID" value="NZ_JACSQN010000001.1"/>
</dbReference>
<dbReference type="SUPFAM" id="SSF47781">
    <property type="entry name" value="RuvA domain 2-like"/>
    <property type="match status" value="1"/>
</dbReference>
<dbReference type="PROSITE" id="PS01302">
    <property type="entry name" value="UPF0758"/>
    <property type="match status" value="1"/>
</dbReference>
<keyword evidence="10" id="KW-1185">Reference proteome</keyword>
<dbReference type="NCBIfam" id="TIGR00608">
    <property type="entry name" value="radc"/>
    <property type="match status" value="1"/>
</dbReference>
<protein>
    <submittedName>
        <fullName evidence="9">DNA repair protein RadC</fullName>
    </submittedName>
</protein>
<dbReference type="PANTHER" id="PTHR30471">
    <property type="entry name" value="DNA REPAIR PROTEIN RADC"/>
    <property type="match status" value="1"/>
</dbReference>
<dbReference type="PROSITE" id="PS50249">
    <property type="entry name" value="MPN"/>
    <property type="match status" value="1"/>
</dbReference>
<keyword evidence="3" id="KW-0479">Metal-binding</keyword>
<gene>
    <name evidence="9" type="primary">radC</name>
    <name evidence="9" type="ORF">H9649_00460</name>
</gene>
<dbReference type="EMBL" id="JACSQN010000001">
    <property type="protein sequence ID" value="MBD7983034.1"/>
    <property type="molecule type" value="Genomic_DNA"/>
</dbReference>
<dbReference type="InterPro" id="IPR046778">
    <property type="entry name" value="UPF0758_N"/>
</dbReference>
<evidence type="ECO:0000256" key="5">
    <source>
        <dbReference type="ARBA" id="ARBA00022833"/>
    </source>
</evidence>
<evidence type="ECO:0000256" key="3">
    <source>
        <dbReference type="ARBA" id="ARBA00022723"/>
    </source>
</evidence>
<keyword evidence="5" id="KW-0862">Zinc</keyword>
<evidence type="ECO:0000256" key="1">
    <source>
        <dbReference type="ARBA" id="ARBA00010243"/>
    </source>
</evidence>
<sequence>MTVEVKGQMMIRDVHVSDRPRERLILQGAESLSNQELIAILLRTGTKNESVLMLANRVIKSFDKIQDLKDATVEEITSVKGIGRAKAVQILAAAELGKRVYRKHSEGKYVIRSPEDAAAYLMTDMTSLLQEHFVVMFLNVKNEVLHKHTVFIGSLNSSIVHPREIYREAVKRSAASIIVAHNHPSGNPAPSPEDIEVTKRLVEAGSIIGIDLLDHIIIGDHKFISLKEKGYMN</sequence>
<evidence type="ECO:0000313" key="9">
    <source>
        <dbReference type="EMBL" id="MBD7983034.1"/>
    </source>
</evidence>
<dbReference type="InterPro" id="IPR020891">
    <property type="entry name" value="UPF0758_CS"/>
</dbReference>
<keyword evidence="4" id="KW-0378">Hydrolase</keyword>
<dbReference type="Pfam" id="PF04002">
    <property type="entry name" value="RadC"/>
    <property type="match status" value="1"/>
</dbReference>
<dbReference type="SUPFAM" id="SSF102712">
    <property type="entry name" value="JAB1/MPN domain"/>
    <property type="match status" value="1"/>
</dbReference>
<name>A0ABR8U4R6_9BACL</name>
<reference evidence="9 10" key="1">
    <citation type="submission" date="2020-08" db="EMBL/GenBank/DDBJ databases">
        <title>A Genomic Blueprint of the Chicken Gut Microbiome.</title>
        <authorList>
            <person name="Gilroy R."/>
            <person name="Ravi A."/>
            <person name="Getino M."/>
            <person name="Pursley I."/>
            <person name="Horton D.L."/>
            <person name="Alikhan N.-F."/>
            <person name="Baker D."/>
            <person name="Gharbi K."/>
            <person name="Hall N."/>
            <person name="Watson M."/>
            <person name="Adriaenssens E.M."/>
            <person name="Foster-Nyarko E."/>
            <person name="Jarju S."/>
            <person name="Secka A."/>
            <person name="Antonio M."/>
            <person name="Oren A."/>
            <person name="Chaudhuri R."/>
            <person name="La Ragione R.M."/>
            <person name="Hildebrand F."/>
            <person name="Pallen M.J."/>
        </authorList>
    </citation>
    <scope>NUCLEOTIDE SEQUENCE [LARGE SCALE GENOMIC DNA]</scope>
    <source>
        <strain evidence="9 10">Sa2YVA2</strain>
    </source>
</reference>
<evidence type="ECO:0000256" key="2">
    <source>
        <dbReference type="ARBA" id="ARBA00022670"/>
    </source>
</evidence>
<keyword evidence="6" id="KW-0482">Metalloprotease</keyword>
<dbReference type="NCBIfam" id="NF000642">
    <property type="entry name" value="PRK00024.1"/>
    <property type="match status" value="1"/>
</dbReference>
<accession>A0ABR8U4R6</accession>
<evidence type="ECO:0000256" key="4">
    <source>
        <dbReference type="ARBA" id="ARBA00022801"/>
    </source>
</evidence>
<evidence type="ECO:0000256" key="6">
    <source>
        <dbReference type="ARBA" id="ARBA00023049"/>
    </source>
</evidence>
<dbReference type="Pfam" id="PF20582">
    <property type="entry name" value="UPF0758_N"/>
    <property type="match status" value="1"/>
</dbReference>
<dbReference type="InterPro" id="IPR025657">
    <property type="entry name" value="RadC_JAB"/>
</dbReference>
<keyword evidence="2" id="KW-0645">Protease</keyword>
<dbReference type="Gene3D" id="3.40.140.10">
    <property type="entry name" value="Cytidine Deaminase, domain 2"/>
    <property type="match status" value="1"/>
</dbReference>
<comment type="caution">
    <text evidence="9">The sequence shown here is derived from an EMBL/GenBank/DDBJ whole genome shotgun (WGS) entry which is preliminary data.</text>
</comment>
<evidence type="ECO:0000256" key="7">
    <source>
        <dbReference type="RuleBase" id="RU003797"/>
    </source>
</evidence>
<evidence type="ECO:0000313" key="10">
    <source>
        <dbReference type="Proteomes" id="UP000626786"/>
    </source>
</evidence>
<dbReference type="InterPro" id="IPR037518">
    <property type="entry name" value="MPN"/>
</dbReference>
<feature type="domain" description="MPN" evidence="8">
    <location>
        <begin position="110"/>
        <end position="232"/>
    </location>
</feature>
<comment type="similarity">
    <text evidence="1 7">Belongs to the UPF0758 family.</text>
</comment>
<dbReference type="InterPro" id="IPR010994">
    <property type="entry name" value="RuvA_2-like"/>
</dbReference>
<proteinExistence type="inferred from homology"/>
<dbReference type="Proteomes" id="UP000626786">
    <property type="component" value="Unassembled WGS sequence"/>
</dbReference>
<evidence type="ECO:0000259" key="8">
    <source>
        <dbReference type="PROSITE" id="PS50249"/>
    </source>
</evidence>